<gene>
    <name evidence="5" type="ORF">MNOR_LOCUS18292</name>
</gene>
<dbReference type="EMBL" id="CAXKWB010013001">
    <property type="protein sequence ID" value="CAL4106242.1"/>
    <property type="molecule type" value="Genomic_DNA"/>
</dbReference>
<reference evidence="5 6" key="1">
    <citation type="submission" date="2024-05" db="EMBL/GenBank/DDBJ databases">
        <authorList>
            <person name="Wallberg A."/>
        </authorList>
    </citation>
    <scope>NUCLEOTIDE SEQUENCE [LARGE SCALE GENOMIC DNA]</scope>
</reference>
<dbReference type="Gene3D" id="3.30.1120.10">
    <property type="match status" value="1"/>
</dbReference>
<keyword evidence="6" id="KW-1185">Reference proteome</keyword>
<comment type="caution">
    <text evidence="5">The sequence shown here is derived from an EMBL/GenBank/DDBJ whole genome shotgun (WGS) entry which is preliminary data.</text>
</comment>
<organism evidence="5 6">
    <name type="scientific">Meganyctiphanes norvegica</name>
    <name type="common">Northern krill</name>
    <name type="synonym">Thysanopoda norvegica</name>
    <dbReference type="NCBI Taxonomy" id="48144"/>
    <lineage>
        <taxon>Eukaryota</taxon>
        <taxon>Metazoa</taxon>
        <taxon>Ecdysozoa</taxon>
        <taxon>Arthropoda</taxon>
        <taxon>Crustacea</taxon>
        <taxon>Multicrustacea</taxon>
        <taxon>Malacostraca</taxon>
        <taxon>Eumalacostraca</taxon>
        <taxon>Eucarida</taxon>
        <taxon>Euphausiacea</taxon>
        <taxon>Euphausiidae</taxon>
        <taxon>Meganyctiphanes</taxon>
    </lineage>
</organism>
<keyword evidence="3" id="KW-0325">Glycoprotein</keyword>
<protein>
    <recommendedName>
        <fullName evidence="7">Arylsulfatase</fullName>
    </recommendedName>
</protein>
<sequence length="153" mass="16939">MQPLLRSYNGLLHITDWYNTLLAAAGATELPYNDGYNQWDALRTGTAIPPRQDFIYNIDETQDPLTGAIRVGDYKYVTGETQDTTYHGPWLFNIADDPNEQHNLAKEQPELALELEALLMAELPGLVPADVPPNSPDGKPTDGVWGPGWCTAQ</sequence>
<evidence type="ECO:0008006" key="7">
    <source>
        <dbReference type="Google" id="ProtNLM"/>
    </source>
</evidence>
<dbReference type="SUPFAM" id="SSF53649">
    <property type="entry name" value="Alkaline phosphatase-like"/>
    <property type="match status" value="1"/>
</dbReference>
<feature type="region of interest" description="Disordered" evidence="4">
    <location>
        <begin position="128"/>
        <end position="153"/>
    </location>
</feature>
<evidence type="ECO:0000313" key="5">
    <source>
        <dbReference type="EMBL" id="CAL4106242.1"/>
    </source>
</evidence>
<dbReference type="InterPro" id="IPR047115">
    <property type="entry name" value="ARSB"/>
</dbReference>
<accession>A0AAV2QXU0</accession>
<evidence type="ECO:0000256" key="4">
    <source>
        <dbReference type="SAM" id="MobiDB-lite"/>
    </source>
</evidence>
<dbReference type="GO" id="GO:0046872">
    <property type="term" value="F:metal ion binding"/>
    <property type="evidence" value="ECO:0007669"/>
    <property type="project" value="UniProtKB-KW"/>
</dbReference>
<dbReference type="Proteomes" id="UP001497623">
    <property type="component" value="Unassembled WGS sequence"/>
</dbReference>
<dbReference type="InterPro" id="IPR017850">
    <property type="entry name" value="Alkaline_phosphatase_core_sf"/>
</dbReference>
<name>A0AAV2QXU0_MEGNR</name>
<proteinExistence type="predicted"/>
<dbReference type="AlphaFoldDB" id="A0AAV2QXU0"/>
<evidence type="ECO:0000256" key="2">
    <source>
        <dbReference type="ARBA" id="ARBA00022837"/>
    </source>
</evidence>
<evidence type="ECO:0000313" key="6">
    <source>
        <dbReference type="Proteomes" id="UP001497623"/>
    </source>
</evidence>
<dbReference type="PANTHER" id="PTHR10342:SF273">
    <property type="entry name" value="RE14504P"/>
    <property type="match status" value="1"/>
</dbReference>
<feature type="non-terminal residue" evidence="5">
    <location>
        <position position="153"/>
    </location>
</feature>
<dbReference type="GO" id="GO:0008484">
    <property type="term" value="F:sulfuric ester hydrolase activity"/>
    <property type="evidence" value="ECO:0007669"/>
    <property type="project" value="InterPro"/>
</dbReference>
<dbReference type="Gene3D" id="3.40.720.10">
    <property type="entry name" value="Alkaline Phosphatase, subunit A"/>
    <property type="match status" value="1"/>
</dbReference>
<keyword evidence="1" id="KW-0479">Metal-binding</keyword>
<keyword evidence="2" id="KW-0106">Calcium</keyword>
<evidence type="ECO:0000256" key="3">
    <source>
        <dbReference type="ARBA" id="ARBA00023180"/>
    </source>
</evidence>
<dbReference type="PANTHER" id="PTHR10342">
    <property type="entry name" value="ARYLSULFATASE"/>
    <property type="match status" value="1"/>
</dbReference>
<evidence type="ECO:0000256" key="1">
    <source>
        <dbReference type="ARBA" id="ARBA00022723"/>
    </source>
</evidence>